<feature type="region of interest" description="Disordered" evidence="1">
    <location>
        <begin position="274"/>
        <end position="294"/>
    </location>
</feature>
<evidence type="ECO:0000313" key="4">
    <source>
        <dbReference type="WBParaSite" id="HNAJ_0000213301-mRNA-1"/>
    </source>
</evidence>
<evidence type="ECO:0000313" key="3">
    <source>
        <dbReference type="Proteomes" id="UP000278807"/>
    </source>
</evidence>
<accession>A0A0R3T4Z5</accession>
<evidence type="ECO:0000256" key="1">
    <source>
        <dbReference type="SAM" id="MobiDB-lite"/>
    </source>
</evidence>
<protein>
    <submittedName>
        <fullName evidence="4">Zinc finger CCHC domain-containing protein 14</fullName>
    </submittedName>
</protein>
<dbReference type="STRING" id="102285.A0A0R3T4Z5"/>
<organism evidence="4">
    <name type="scientific">Rodentolepis nana</name>
    <name type="common">Dwarf tapeworm</name>
    <name type="synonym">Hymenolepis nana</name>
    <dbReference type="NCBI Taxonomy" id="102285"/>
    <lineage>
        <taxon>Eukaryota</taxon>
        <taxon>Metazoa</taxon>
        <taxon>Spiralia</taxon>
        <taxon>Lophotrochozoa</taxon>
        <taxon>Platyhelminthes</taxon>
        <taxon>Cestoda</taxon>
        <taxon>Eucestoda</taxon>
        <taxon>Cyclophyllidea</taxon>
        <taxon>Hymenolepididae</taxon>
        <taxon>Rodentolepis</taxon>
    </lineage>
</organism>
<sequence length="524" mass="58143">MLANTDAKATKKKPFWRLSKNKNRNSVEISKVDGSAETPVPPNATSPVGENLRSLFMDDTVIGRRRSSLSDQANGVNGIYPDSGFSHGRSNRECRSMCIPSGEERIFLKEIKNAGMSMQLKTHDIHVWCQNQLYRVNRIFRENQTDEVEFLKKLFQIFLPKEPLPVDITSVFQVLDEQQKAFRPIRNNELFPNGSLLKLIINKNTNPRLGIIESCTFSQQNSNTSSPSIHSNNQLPDYLAAPLLARKYHTTISTTSATPIAAVLEKQEIPEDVAISNQSSSPGSMHSQTPGGTPTRLPIHSTLIPATMQVGANGERHLLLHYPDGHTVAATALPNQSGQFHLVPMISNHQAIPQATQAQVPQPPPMLRLVQTATDLPHSRRQSNGESHMHLVKNKAGQKVKLVCTCPPELHQTIRQAQIDGSNPNSHLAEDESARKNKVSTRNYQEWVNSIPIIDQHNIPSGESSETFQESDSSGGSSYGNTFSNYRQKVILPDTLLKSVLNDQAKRNSKPPQTLEEAQYVSAQ</sequence>
<feature type="region of interest" description="Disordered" evidence="1">
    <location>
        <begin position="419"/>
        <end position="441"/>
    </location>
</feature>
<dbReference type="WBParaSite" id="HNAJ_0000213301-mRNA-1">
    <property type="protein sequence ID" value="HNAJ_0000213301-mRNA-1"/>
    <property type="gene ID" value="HNAJ_0000213301"/>
</dbReference>
<feature type="compositionally biased region" description="Polar residues" evidence="1">
    <location>
        <begin position="458"/>
        <end position="480"/>
    </location>
</feature>
<feature type="region of interest" description="Disordered" evidence="1">
    <location>
        <begin position="26"/>
        <end position="50"/>
    </location>
</feature>
<dbReference type="EMBL" id="UZAE01000981">
    <property type="protein sequence ID" value="VDN97991.1"/>
    <property type="molecule type" value="Genomic_DNA"/>
</dbReference>
<proteinExistence type="predicted"/>
<dbReference type="OrthoDB" id="6022652at2759"/>
<feature type="compositionally biased region" description="Basic residues" evidence="1">
    <location>
        <begin position="10"/>
        <end position="20"/>
    </location>
</feature>
<reference evidence="4" key="1">
    <citation type="submission" date="2017-02" db="UniProtKB">
        <authorList>
            <consortium name="WormBaseParasite"/>
        </authorList>
    </citation>
    <scope>IDENTIFICATION</scope>
</reference>
<feature type="region of interest" description="Disordered" evidence="1">
    <location>
        <begin position="1"/>
        <end position="20"/>
    </location>
</feature>
<feature type="region of interest" description="Disordered" evidence="1">
    <location>
        <begin position="455"/>
        <end position="480"/>
    </location>
</feature>
<gene>
    <name evidence="2" type="ORF">HNAJ_LOCUS2132</name>
</gene>
<evidence type="ECO:0000313" key="2">
    <source>
        <dbReference type="EMBL" id="VDN97991.1"/>
    </source>
</evidence>
<name>A0A0R3T4Z5_RODNA</name>
<dbReference type="Proteomes" id="UP000278807">
    <property type="component" value="Unassembled WGS sequence"/>
</dbReference>
<feature type="region of interest" description="Disordered" evidence="1">
    <location>
        <begin position="502"/>
        <end position="524"/>
    </location>
</feature>
<keyword evidence="3" id="KW-1185">Reference proteome</keyword>
<feature type="compositionally biased region" description="Polar residues" evidence="1">
    <location>
        <begin position="275"/>
        <end position="292"/>
    </location>
</feature>
<reference evidence="2 3" key="2">
    <citation type="submission" date="2018-11" db="EMBL/GenBank/DDBJ databases">
        <authorList>
            <consortium name="Pathogen Informatics"/>
        </authorList>
    </citation>
    <scope>NUCLEOTIDE SEQUENCE [LARGE SCALE GENOMIC DNA]</scope>
</reference>
<dbReference type="AlphaFoldDB" id="A0A0R3T4Z5"/>